<proteinExistence type="inferred from homology"/>
<keyword evidence="2 3" id="KW-0378">Hydrolase</keyword>
<dbReference type="PROSITE" id="PS00122">
    <property type="entry name" value="CARBOXYLESTERASE_B_1"/>
    <property type="match status" value="1"/>
</dbReference>
<dbReference type="EC" id="3.1.1.-" evidence="3"/>
<organism evidence="5 6">
    <name type="scientific">Christensenella minuta</name>
    <dbReference type="NCBI Taxonomy" id="626937"/>
    <lineage>
        <taxon>Bacteria</taxon>
        <taxon>Bacillati</taxon>
        <taxon>Bacillota</taxon>
        <taxon>Clostridia</taxon>
        <taxon>Christensenellales</taxon>
        <taxon>Christensenellaceae</taxon>
        <taxon>Christensenella</taxon>
    </lineage>
</organism>
<evidence type="ECO:0000256" key="1">
    <source>
        <dbReference type="ARBA" id="ARBA00005964"/>
    </source>
</evidence>
<evidence type="ECO:0000256" key="3">
    <source>
        <dbReference type="RuleBase" id="RU361235"/>
    </source>
</evidence>
<dbReference type="Pfam" id="PF00135">
    <property type="entry name" value="COesterase"/>
    <property type="match status" value="1"/>
</dbReference>
<dbReference type="InterPro" id="IPR050309">
    <property type="entry name" value="Type-B_Carboxylest/Lipase"/>
</dbReference>
<gene>
    <name evidence="5" type="ORF">HMPREF3293_00338</name>
</gene>
<comment type="caution">
    <text evidence="5">The sequence shown here is derived from an EMBL/GenBank/DDBJ whole genome shotgun (WGS) entry which is preliminary data.</text>
</comment>
<evidence type="ECO:0000313" key="5">
    <source>
        <dbReference type="EMBL" id="KXK66792.1"/>
    </source>
</evidence>
<dbReference type="Proteomes" id="UP000070366">
    <property type="component" value="Unassembled WGS sequence"/>
</dbReference>
<dbReference type="InterPro" id="IPR002018">
    <property type="entry name" value="CarbesteraseB"/>
</dbReference>
<evidence type="ECO:0000256" key="2">
    <source>
        <dbReference type="ARBA" id="ARBA00022801"/>
    </source>
</evidence>
<dbReference type="GO" id="GO:0004104">
    <property type="term" value="F:cholinesterase activity"/>
    <property type="evidence" value="ECO:0007669"/>
    <property type="project" value="InterPro"/>
</dbReference>
<reference evidence="5 6" key="1">
    <citation type="submission" date="2016-02" db="EMBL/GenBank/DDBJ databases">
        <authorList>
            <person name="Wen L."/>
            <person name="He K."/>
            <person name="Yang H."/>
        </authorList>
    </citation>
    <scope>NUCLEOTIDE SEQUENCE [LARGE SCALE GENOMIC DNA]</scope>
    <source>
        <strain evidence="5 6">DSM 22607</strain>
    </source>
</reference>
<dbReference type="InterPro" id="IPR019826">
    <property type="entry name" value="Carboxylesterase_B_AS"/>
</dbReference>
<evidence type="ECO:0000313" key="6">
    <source>
        <dbReference type="Proteomes" id="UP000070366"/>
    </source>
</evidence>
<dbReference type="EMBL" id="LSZW01000030">
    <property type="protein sequence ID" value="KXK66792.1"/>
    <property type="molecule type" value="Genomic_DNA"/>
</dbReference>
<dbReference type="PANTHER" id="PTHR11559">
    <property type="entry name" value="CARBOXYLESTERASE"/>
    <property type="match status" value="1"/>
</dbReference>
<dbReference type="RefSeq" id="WP_066523234.1">
    <property type="nucleotide sequence ID" value="NZ_CABMOF010000014.1"/>
</dbReference>
<dbReference type="AlphaFoldDB" id="A0A136Q821"/>
<name>A0A136Q821_9FIRM</name>
<dbReference type="OrthoDB" id="9775851at2"/>
<accession>A0A136Q821</accession>
<comment type="similarity">
    <text evidence="1 3">Belongs to the type-B carboxylesterase/lipase family.</text>
</comment>
<keyword evidence="6" id="KW-1185">Reference proteome</keyword>
<dbReference type="InterPro" id="IPR000997">
    <property type="entry name" value="Cholinesterase"/>
</dbReference>
<dbReference type="ESTHER" id="9firm-a0a136q821">
    <property type="family name" value="Carb_B_Bacteria"/>
</dbReference>
<dbReference type="InterPro" id="IPR029058">
    <property type="entry name" value="AB_hydrolase_fold"/>
</dbReference>
<evidence type="ECO:0000259" key="4">
    <source>
        <dbReference type="Pfam" id="PF00135"/>
    </source>
</evidence>
<sequence>MLDAVRRTTCGKICGTVEKDVHVWRGIPYAQPPIGPLRFRPAQPVSAWDGVYMATAFGPACPQRKRRVGTSEDCLYLNIWSPRPDGKKRAVLFFIHGGSFAGGAGSDPEYDGTSLAKSGDVVVVTVNYRLGVLGFLDFSFLGEDFSPNCGLSDIVAALAWVHGNIEAFGGDPENITVFGQSAGAIAASVLPVMPSARNYVSKVIMMSGGPSLLYTKEHYRETARKFLSFMNISTPEELRLIPAEKLAAKQKKFASCCGLGDGTFMIEVDGALVPDYPIPAAAQGAARDIPILIGTTREELSFSCKKLLSRVLDIGSILKSDRNRESAETRQRIREAYRRYGRRAEAMMLTDRVFRMASVWYAEVYSQYARTWMYRFDYETPAMQLTALHACHSSDIPYVFGNLHARQYKWMFLLPAPRSRRKVLAEIQGDFIRFAKTGLLPWPRCGSGMTPAKCYDKRCRILPMVEPEIKREYEKSEFKRHSFKGLDYTGAGQR</sequence>
<dbReference type="SUPFAM" id="SSF53474">
    <property type="entry name" value="alpha/beta-Hydrolases"/>
    <property type="match status" value="1"/>
</dbReference>
<feature type="domain" description="Carboxylesterase type B" evidence="4">
    <location>
        <begin position="5"/>
        <end position="438"/>
    </location>
</feature>
<dbReference type="PROSITE" id="PS00941">
    <property type="entry name" value="CARBOXYLESTERASE_B_2"/>
    <property type="match status" value="1"/>
</dbReference>
<dbReference type="PRINTS" id="PR00878">
    <property type="entry name" value="CHOLNESTRASE"/>
</dbReference>
<dbReference type="InterPro" id="IPR019819">
    <property type="entry name" value="Carboxylesterase_B_CS"/>
</dbReference>
<protein>
    <recommendedName>
        <fullName evidence="3">Carboxylic ester hydrolase</fullName>
        <ecNumber evidence="3">3.1.1.-</ecNumber>
    </recommendedName>
</protein>
<dbReference type="STRING" id="626937.HMPREF3293_00338"/>
<dbReference type="KEGG" id="cmiu:B1H56_09375"/>
<dbReference type="Gene3D" id="3.40.50.1820">
    <property type="entry name" value="alpha/beta hydrolase"/>
    <property type="match status" value="1"/>
</dbReference>